<name>F0LMD9_THEBM</name>
<dbReference type="PATRIC" id="fig|391623.17.peg.2183"/>
<dbReference type="KEGG" id="tba:TERMP_02188"/>
<gene>
    <name evidence="1" type="ordered locus">TERMP_02188</name>
</gene>
<organism evidence="1 2">
    <name type="scientific">Thermococcus barophilus (strain DSM 11836 / MP)</name>
    <dbReference type="NCBI Taxonomy" id="391623"/>
    <lineage>
        <taxon>Archaea</taxon>
        <taxon>Methanobacteriati</taxon>
        <taxon>Methanobacteriota</taxon>
        <taxon>Thermococci</taxon>
        <taxon>Thermococcales</taxon>
        <taxon>Thermococcaceae</taxon>
        <taxon>Thermococcus</taxon>
    </lineage>
</organism>
<dbReference type="EMBL" id="CP002372">
    <property type="protein sequence ID" value="ADT85162.1"/>
    <property type="molecule type" value="Genomic_DNA"/>
</dbReference>
<evidence type="ECO:0000313" key="1">
    <source>
        <dbReference type="EMBL" id="ADT85162.1"/>
    </source>
</evidence>
<reference evidence="1 2" key="1">
    <citation type="journal article" date="2011" name="J. Bacteriol.">
        <title>Complete genome sequence of the hyperthermophilic, piezophilic, heterotrophic, and carboxydotrophic archaeon Thermococcus barophilus MP.</title>
        <authorList>
            <person name="Vannier P."/>
            <person name="Marteinsson V.T."/>
            <person name="Fridjonsson O.H."/>
            <person name="Oger P."/>
            <person name="Jebbar M."/>
        </authorList>
    </citation>
    <scope>NUCLEOTIDE SEQUENCE [LARGE SCALE GENOMIC DNA]</scope>
    <source>
        <strain evidence="2">DSM 11836 / MP</strain>
    </source>
</reference>
<sequence length="46" mass="5587">MHALWRLFFDSFQTTTRLVKSRFWFIKVAEKKRALMNTNIHFLAGK</sequence>
<accession>F0LMD9</accession>
<dbReference type="HOGENOM" id="CLU_3178774_0_0_2"/>
<dbReference type="Proteomes" id="UP000007478">
    <property type="component" value="Chromosome"/>
</dbReference>
<proteinExistence type="predicted"/>
<protein>
    <submittedName>
        <fullName evidence="1">Uncharacterized protein</fullName>
    </submittedName>
</protein>
<evidence type="ECO:0000313" key="2">
    <source>
        <dbReference type="Proteomes" id="UP000007478"/>
    </source>
</evidence>
<dbReference type="AlphaFoldDB" id="F0LMD9"/>
<keyword evidence="2" id="KW-1185">Reference proteome</keyword>